<accession>A0A8S2XW11</accession>
<proteinExistence type="predicted"/>
<name>A0A8S2XW11_9BILA</name>
<gene>
    <name evidence="2" type="ORF">SMN809_LOCUS35588</name>
    <name evidence="3" type="ORF">SMN809_LOCUS50078</name>
</gene>
<feature type="non-terminal residue" evidence="2">
    <location>
        <position position="80"/>
    </location>
</feature>
<keyword evidence="1" id="KW-0732">Signal</keyword>
<organism evidence="2 4">
    <name type="scientific">Rotaria magnacalcarata</name>
    <dbReference type="NCBI Taxonomy" id="392030"/>
    <lineage>
        <taxon>Eukaryota</taxon>
        <taxon>Metazoa</taxon>
        <taxon>Spiralia</taxon>
        <taxon>Gnathifera</taxon>
        <taxon>Rotifera</taxon>
        <taxon>Eurotatoria</taxon>
        <taxon>Bdelloidea</taxon>
        <taxon>Philodinida</taxon>
        <taxon>Philodinidae</taxon>
        <taxon>Rotaria</taxon>
    </lineage>
</organism>
<dbReference type="EMBL" id="CAJOBI010085299">
    <property type="protein sequence ID" value="CAF4516045.1"/>
    <property type="molecule type" value="Genomic_DNA"/>
</dbReference>
<comment type="caution">
    <text evidence="2">The sequence shown here is derived from an EMBL/GenBank/DDBJ whole genome shotgun (WGS) entry which is preliminary data.</text>
</comment>
<feature type="signal peptide" evidence="1">
    <location>
        <begin position="1"/>
        <end position="23"/>
    </location>
</feature>
<dbReference type="EMBL" id="CAJOBI010164900">
    <property type="protein sequence ID" value="CAF4865697.1"/>
    <property type="molecule type" value="Genomic_DNA"/>
</dbReference>
<reference evidence="2" key="1">
    <citation type="submission" date="2021-02" db="EMBL/GenBank/DDBJ databases">
        <authorList>
            <person name="Nowell W R."/>
        </authorList>
    </citation>
    <scope>NUCLEOTIDE SEQUENCE</scope>
</reference>
<dbReference type="AlphaFoldDB" id="A0A8S2XW11"/>
<evidence type="ECO:0000313" key="4">
    <source>
        <dbReference type="Proteomes" id="UP000676336"/>
    </source>
</evidence>
<dbReference type="Proteomes" id="UP000676336">
    <property type="component" value="Unassembled WGS sequence"/>
</dbReference>
<evidence type="ECO:0000313" key="3">
    <source>
        <dbReference type="EMBL" id="CAF4865697.1"/>
    </source>
</evidence>
<sequence length="80" mass="9028">IVLYLLKRLLIVLAIYQLRLTNSNSPSPFNESLEQILSITPTIPMPIMNVVGEQQHVSMSVEQKIAATLIAHRTDYPILK</sequence>
<evidence type="ECO:0000256" key="1">
    <source>
        <dbReference type="SAM" id="SignalP"/>
    </source>
</evidence>
<evidence type="ECO:0000313" key="2">
    <source>
        <dbReference type="EMBL" id="CAF4516045.1"/>
    </source>
</evidence>
<protein>
    <submittedName>
        <fullName evidence="2">Uncharacterized protein</fullName>
    </submittedName>
</protein>
<feature type="chain" id="PRO_5036434753" evidence="1">
    <location>
        <begin position="24"/>
        <end position="80"/>
    </location>
</feature>
<feature type="non-terminal residue" evidence="2">
    <location>
        <position position="1"/>
    </location>
</feature>